<protein>
    <submittedName>
        <fullName evidence="3">Putative insect pheromone-binding family</fullName>
    </submittedName>
</protein>
<keyword evidence="2" id="KW-0732">Signal</keyword>
<evidence type="ECO:0000313" key="3">
    <source>
        <dbReference type="EMBL" id="JAA76072.1"/>
    </source>
</evidence>
<sequence length="129" mass="14711">MNLYILSLFATAILFVGCIEAGEVYTSKYDNIDVDKILTNDRILSQYIKCLMDEGNCTNDGKELKKTLPDALATGCNKCSEKQKSQTEKVLRHLIKNRSRDWARLKGKYDPTGEYSKKYETKVSSTQKQ</sequence>
<reference evidence="3" key="1">
    <citation type="submission" date="2013-04" db="EMBL/GenBank/DDBJ databases">
        <title>An insight into the transcriptome of the digestive tract of the blood sucking bug, Rhodnius prolixus.</title>
        <authorList>
            <person name="Ribeiro J.M.C."/>
            <person name="Genta F.A."/>
            <person name="Sorgine M.H.F."/>
            <person name="Paiva-Silva G.O."/>
            <person name="Majerowicz D."/>
            <person name="Medeiros M."/>
            <person name="Koerich L."/>
            <person name="Terra W.R."/>
            <person name="Ferreira C."/>
            <person name="Pimentel A.C."/>
            <person name="Bisch P.M."/>
            <person name="Diniz M.M.P."/>
            <person name="Nascimento R."/>
            <person name="Salmon D."/>
            <person name="Silber A.M."/>
            <person name="Alves M."/>
            <person name="Oliveira M.F."/>
            <person name="Gondim K.C."/>
            <person name="Silva Neto M.A.C."/>
            <person name="Atella G.C."/>
            <person name="Araujo H."/>
            <person name="Dias F.S."/>
            <person name="Polycarpo C.R."/>
            <person name="Fampa P."/>
            <person name="Melo A.C."/>
            <person name="Tanaka A.S."/>
            <person name="Balczun C."/>
            <person name="Oliveira J.H.M."/>
            <person name="Goncalves R."/>
            <person name="Lazoski C."/>
            <person name="Pereira M.A."/>
            <person name="Rivera-Pomar R."/>
            <person name="Diambra L."/>
            <person name="Schaub G.A."/>
            <person name="Garcia E.S."/>
            <person name="Azambuja P."/>
            <person name="Braz G.R.C."/>
            <person name="Oliveira P.L."/>
        </authorList>
    </citation>
    <scope>NUCLEOTIDE SEQUENCE</scope>
</reference>
<dbReference type="GeneID" id="141460199"/>
<dbReference type="EMBL" id="GAHY01001438">
    <property type="protein sequence ID" value="JAA76072.1"/>
    <property type="molecule type" value="mRNA"/>
</dbReference>
<dbReference type="InterPro" id="IPR036682">
    <property type="entry name" value="OS_D_A10/PebIII_sf"/>
</dbReference>
<feature type="region of interest" description="Disordered" evidence="1">
    <location>
        <begin position="107"/>
        <end position="129"/>
    </location>
</feature>
<evidence type="ECO:0000256" key="2">
    <source>
        <dbReference type="SAM" id="SignalP"/>
    </source>
</evidence>
<feature type="signal peptide" evidence="2">
    <location>
        <begin position="1"/>
        <end position="21"/>
    </location>
</feature>
<dbReference type="RefSeq" id="XP_073996060.1">
    <property type="nucleotide sequence ID" value="XM_074139959.1"/>
</dbReference>
<dbReference type="PANTHER" id="PTHR11257">
    <property type="entry name" value="CHEMOSENSORY PROTEIN-RELATED"/>
    <property type="match status" value="1"/>
</dbReference>
<evidence type="ECO:0000256" key="1">
    <source>
        <dbReference type="SAM" id="MobiDB-lite"/>
    </source>
</evidence>
<dbReference type="InterPro" id="IPR005055">
    <property type="entry name" value="A10/PebIII"/>
</dbReference>
<feature type="chain" id="PRO_5004371932" evidence="2">
    <location>
        <begin position="22"/>
        <end position="129"/>
    </location>
</feature>
<organism evidence="3">
    <name type="scientific">Rhodnius prolixus</name>
    <name type="common">Triatomid bug</name>
    <dbReference type="NCBI Taxonomy" id="13249"/>
    <lineage>
        <taxon>Eukaryota</taxon>
        <taxon>Metazoa</taxon>
        <taxon>Ecdysozoa</taxon>
        <taxon>Arthropoda</taxon>
        <taxon>Hexapoda</taxon>
        <taxon>Insecta</taxon>
        <taxon>Pterygota</taxon>
        <taxon>Neoptera</taxon>
        <taxon>Paraneoptera</taxon>
        <taxon>Hemiptera</taxon>
        <taxon>Heteroptera</taxon>
        <taxon>Panheteroptera</taxon>
        <taxon>Cimicomorpha</taxon>
        <taxon>Reduviidae</taxon>
        <taxon>Triatominae</taxon>
        <taxon>Rhodnius</taxon>
    </lineage>
</organism>
<dbReference type="SUPFAM" id="SSF100910">
    <property type="entry name" value="Chemosensory protein Csp2"/>
    <property type="match status" value="1"/>
</dbReference>
<dbReference type="HOGENOM" id="CLU_126727_2_1_1"/>
<name>R4FLE4_RHOPR</name>
<accession>R4FLE4</accession>
<dbReference type="Gene3D" id="1.10.2080.10">
    <property type="entry name" value="Insect odorant-binding protein A10/Ejaculatory bulb-specific protein 3"/>
    <property type="match status" value="1"/>
</dbReference>
<dbReference type="AlphaFoldDB" id="R4FLE4"/>
<dbReference type="PANTHER" id="PTHR11257:SF13">
    <property type="entry name" value="GEO07322P1"/>
    <property type="match status" value="1"/>
</dbReference>
<proteinExistence type="evidence at transcript level"/>
<dbReference type="VEuPathDB" id="VectorBase:RPRC000327"/>
<feature type="compositionally biased region" description="Basic and acidic residues" evidence="1">
    <location>
        <begin position="107"/>
        <end position="121"/>
    </location>
</feature>
<dbReference type="Pfam" id="PF03392">
    <property type="entry name" value="OS-D"/>
    <property type="match status" value="1"/>
</dbReference>